<gene>
    <name evidence="1" type="ORF">SLAVMIC_00553</name>
</gene>
<accession>A0A8D9FR66</accession>
<protein>
    <submittedName>
        <fullName evidence="1">Uncharacterized protein</fullName>
    </submittedName>
</protein>
<dbReference type="EMBL" id="OU342829">
    <property type="protein sequence ID" value="CAG7580778.1"/>
    <property type="molecule type" value="Genomic_DNA"/>
</dbReference>
<name>A0A8D9FR66_9VIRU</name>
<evidence type="ECO:0000313" key="1">
    <source>
        <dbReference type="EMBL" id="CAG7580778.1"/>
    </source>
</evidence>
<reference evidence="1" key="1">
    <citation type="submission" date="2021-06" db="EMBL/GenBank/DDBJ databases">
        <authorList>
            <person name="Gannon L."/>
            <person name="Redgwell R T."/>
            <person name="Michniewski S."/>
            <person name="Harrison D C."/>
            <person name="Millard A."/>
        </authorList>
    </citation>
    <scope>NUCLEOTIDE SEQUENCE</scope>
</reference>
<sequence length="76" mass="8804">MTKSEDKAIEMVDKYGELAPDVINEVLSIGLLYKSYAGAMSKQSLSFWMQTKIHCEFLLDQTHIKREVRLKKLLNK</sequence>
<proteinExistence type="predicted"/>
<organism evidence="1">
    <name type="scientific">uncultured marine phage</name>
    <dbReference type="NCBI Taxonomy" id="707152"/>
    <lineage>
        <taxon>Viruses</taxon>
        <taxon>environmental samples</taxon>
    </lineage>
</organism>